<name>C4XHA4_SOLM1</name>
<dbReference type="PANTHER" id="PTHR11236:SF50">
    <property type="entry name" value="AMINODEOXYCHORISMATE SYNTHASE COMPONENT 1"/>
    <property type="match status" value="1"/>
</dbReference>
<dbReference type="eggNOG" id="COG0147">
    <property type="taxonomic scope" value="Bacteria"/>
</dbReference>
<dbReference type="PANTHER" id="PTHR11236">
    <property type="entry name" value="AMINOBENZOATE/ANTHRANILATE SYNTHASE"/>
    <property type="match status" value="1"/>
</dbReference>
<dbReference type="InterPro" id="IPR015890">
    <property type="entry name" value="Chorismate_C"/>
</dbReference>
<dbReference type="GO" id="GO:0000162">
    <property type="term" value="P:L-tryptophan biosynthetic process"/>
    <property type="evidence" value="ECO:0007669"/>
    <property type="project" value="TreeGrafter"/>
</dbReference>
<dbReference type="InterPro" id="IPR043132">
    <property type="entry name" value="BCAT-like_C"/>
</dbReference>
<dbReference type="SUPFAM" id="SSF56752">
    <property type="entry name" value="D-aminoacid aminotransferase-like PLP-dependent enzymes"/>
    <property type="match status" value="1"/>
</dbReference>
<evidence type="ECO:0000313" key="3">
    <source>
        <dbReference type="Proteomes" id="UP000009071"/>
    </source>
</evidence>
<dbReference type="InterPro" id="IPR019999">
    <property type="entry name" value="Anth_synth_I-like"/>
</dbReference>
<dbReference type="Pfam" id="PF01063">
    <property type="entry name" value="Aminotran_4"/>
    <property type="match status" value="1"/>
</dbReference>
<dbReference type="Gene3D" id="3.30.470.10">
    <property type="match status" value="1"/>
</dbReference>
<dbReference type="EMBL" id="AP010904">
    <property type="protein sequence ID" value="BAH73872.1"/>
    <property type="molecule type" value="Genomic_DNA"/>
</dbReference>
<dbReference type="Proteomes" id="UP000009071">
    <property type="component" value="Chromosome"/>
</dbReference>
<dbReference type="GO" id="GO:0046820">
    <property type="term" value="F:4-amino-4-deoxychorismate synthase activity"/>
    <property type="evidence" value="ECO:0007669"/>
    <property type="project" value="TreeGrafter"/>
</dbReference>
<dbReference type="InterPro" id="IPR001544">
    <property type="entry name" value="Aminotrans_IV"/>
</dbReference>
<dbReference type="OrthoDB" id="9803598at2"/>
<dbReference type="Pfam" id="PF00425">
    <property type="entry name" value="Chorismate_bind"/>
    <property type="match status" value="1"/>
</dbReference>
<evidence type="ECO:0000313" key="2">
    <source>
        <dbReference type="EMBL" id="BAH73872.1"/>
    </source>
</evidence>
<dbReference type="PRINTS" id="PR00095">
    <property type="entry name" value="ANTSNTHASEI"/>
</dbReference>
<keyword evidence="3" id="KW-1185">Reference proteome</keyword>
<dbReference type="Gene3D" id="3.60.120.10">
    <property type="entry name" value="Anthranilate synthase"/>
    <property type="match status" value="1"/>
</dbReference>
<dbReference type="AlphaFoldDB" id="C4XHA4"/>
<dbReference type="KEGG" id="dma:DMR_03810"/>
<dbReference type="Gene3D" id="3.20.10.10">
    <property type="entry name" value="D-amino Acid Aminotransferase, subunit A, domain 2"/>
    <property type="match status" value="1"/>
</dbReference>
<proteinExistence type="predicted"/>
<dbReference type="eggNOG" id="COG0115">
    <property type="taxonomic scope" value="Bacteria"/>
</dbReference>
<dbReference type="RefSeq" id="WP_012749956.1">
    <property type="nucleotide sequence ID" value="NC_012796.1"/>
</dbReference>
<protein>
    <submittedName>
        <fullName evidence="2">Para-aminobenzoate synthase component I</fullName>
    </submittedName>
</protein>
<gene>
    <name evidence="2" type="primary">pabB</name>
    <name evidence="2" type="ordered locus">DMR_03810</name>
</gene>
<dbReference type="InterPro" id="IPR043131">
    <property type="entry name" value="BCAT-like_N"/>
</dbReference>
<dbReference type="SUPFAM" id="SSF56322">
    <property type="entry name" value="ADC synthase"/>
    <property type="match status" value="1"/>
</dbReference>
<sequence>MLGEAVFFSAAGPDGYSPWGWSRAFAAPAWHGQAYAAAEVIPLLERAGREQERGRWLVLALAYEAAPAFDPVLAVHAPAPGEPIAFAAAYDAPLPRPPRPGFAPLPAAPFFPSLARPDYDRAIAAIRGELGRGEAYQVNYTFPLSGPAPADLSAWFAALAVRQQAGLCCRMDMGGRVVLSFSPELFFTRQGHRLTVRPMKGTAPRAADPEADAAAARALAACPKNQAENRMIVDLMRNDLGRLAVPGSVAVPELFAVEPLGAAWQMTTTVTADISPATGLIDVLRALFPCGSITGAPKAAAMRLIRERETGPRGLYTGALGFVAPDGDCAMSVAIRTVVVDTARRTAVYGVGGGITHDSRAGDEYAECRLKARFLSDPAAGFSLLETLRLDAGRLSFLPEHLARLAASAAALGFAYDAAAVAAALDTAARHPGRARLRLTLSPLGEVAVTRHPLPARLGRPARLGLCPEPVDPADPTLFHKTTRRARYDAALAARPDRDDVVLCNTLGEVTESCRANLVVRLDGRLLTPAAECGLLPGTYRARLLARGVVAEARLTPADLQRAEAVWLVNALRLWTRAVPDFQAPAVGIALGLP</sequence>
<feature type="domain" description="Chorismate-utilising enzyme C-terminal" evidence="1">
    <location>
        <begin position="117"/>
        <end position="371"/>
    </location>
</feature>
<dbReference type="STRING" id="573370.DMR_03810"/>
<evidence type="ECO:0000259" key="1">
    <source>
        <dbReference type="Pfam" id="PF00425"/>
    </source>
</evidence>
<dbReference type="InterPro" id="IPR036038">
    <property type="entry name" value="Aminotransferase-like"/>
</dbReference>
<dbReference type="HOGENOM" id="CLU_006493_6_2_7"/>
<reference evidence="2 3" key="1">
    <citation type="journal article" date="2009" name="Genome Res.">
        <title>Whole genome sequence of Desulfovibrio magneticus strain RS-1 revealed common gene clusters in magnetotactic bacteria.</title>
        <authorList>
            <person name="Nakazawa H."/>
            <person name="Arakaki A."/>
            <person name="Narita-Yamada S."/>
            <person name="Yashiro I."/>
            <person name="Jinno K."/>
            <person name="Aoki N."/>
            <person name="Tsuruyama A."/>
            <person name="Okamura Y."/>
            <person name="Tanikawa S."/>
            <person name="Fujita N."/>
            <person name="Takeyama H."/>
            <person name="Matsunaga T."/>
        </authorList>
    </citation>
    <scope>NUCLEOTIDE SEQUENCE [LARGE SCALE GENOMIC DNA]</scope>
    <source>
        <strain evidence="3">ATCC 700980 / DSM 13731 / RS-1</strain>
    </source>
</reference>
<dbReference type="InterPro" id="IPR005801">
    <property type="entry name" value="ADC_synthase"/>
</dbReference>
<organism evidence="2 3">
    <name type="scientific">Solidesulfovibrio magneticus (strain ATCC 700980 / DSM 13731 / RS-1)</name>
    <name type="common">Desulfovibrio magneticus</name>
    <dbReference type="NCBI Taxonomy" id="573370"/>
    <lineage>
        <taxon>Bacteria</taxon>
        <taxon>Pseudomonadati</taxon>
        <taxon>Thermodesulfobacteriota</taxon>
        <taxon>Desulfovibrionia</taxon>
        <taxon>Desulfovibrionales</taxon>
        <taxon>Desulfovibrionaceae</taxon>
        <taxon>Solidesulfovibrio</taxon>
    </lineage>
</organism>
<accession>C4XHA4</accession>